<comment type="caution">
    <text evidence="11">The sequence shown here is derived from an EMBL/GenBank/DDBJ whole genome shotgun (WGS) entry which is preliminary data.</text>
</comment>
<sequence>MMNALDNLSLRGKLFLLSGLSCGVLLFAIAFALYEVRLIEREVDTIGQHDLPGLQAAGAMGEWRLRYRVRSLEFMMATGAAETERMTASLDQLHQGFMKEIAGYRTRQISERERALLDAVERSVLGYHEVVQQARDLLARGDRNGADTLRRTVWVQRADAARDAVAELVAYNRAAAEGNVGEVATEVRAAFIGGLSAAAIGLAVAITLTLVFAGRMSGRLRAAVSGTQQIAAGDLRAALPEPSADEIGDLVRAMRDMQSSLRETIALSRDGAGQVGDSATSLLEASRQVSEGASAQSQAASSIAANVEELTVSISHVSDRTSDASRVAAESGAGATAGKQSMERLVAGMREVEQVVGDAATRITGLEAQSAKISHIVAVIREIAEQTNLLALNAAIEAARAGEQGRGFAVVADEVRKLAERTATSTEEITGMVASVQAGTKEAVAGIERGVQVVRRSSAEAVETGGTIGRLHELSGEVAGIVSELDLALREQATASSEVARRVEDIALRAEQSSSATSSIVVAAQEMEGVAAQMRRQVERFKV</sequence>
<evidence type="ECO:0000256" key="4">
    <source>
        <dbReference type="ARBA" id="ARBA00023136"/>
    </source>
</evidence>
<feature type="domain" description="HAMP" evidence="10">
    <location>
        <begin position="214"/>
        <end position="266"/>
    </location>
</feature>
<dbReference type="PANTHER" id="PTHR32089">
    <property type="entry name" value="METHYL-ACCEPTING CHEMOTAXIS PROTEIN MCPB"/>
    <property type="match status" value="1"/>
</dbReference>
<protein>
    <submittedName>
        <fullName evidence="11">Methyl-accepting chemotaxis protein</fullName>
    </submittedName>
</protein>
<dbReference type="Pfam" id="PF00015">
    <property type="entry name" value="MCPsignal"/>
    <property type="match status" value="1"/>
</dbReference>
<dbReference type="PROSITE" id="PS50111">
    <property type="entry name" value="CHEMOTAXIS_TRANSDUC_2"/>
    <property type="match status" value="1"/>
</dbReference>
<evidence type="ECO:0000256" key="7">
    <source>
        <dbReference type="PROSITE-ProRule" id="PRU00284"/>
    </source>
</evidence>
<keyword evidence="5 7" id="KW-0807">Transducer</keyword>
<dbReference type="SMART" id="SM00304">
    <property type="entry name" value="HAMP"/>
    <property type="match status" value="1"/>
</dbReference>
<dbReference type="EMBL" id="JBHTMC010000014">
    <property type="protein sequence ID" value="MFD1263593.1"/>
    <property type="molecule type" value="Genomic_DNA"/>
</dbReference>
<dbReference type="PANTHER" id="PTHR32089:SF119">
    <property type="entry name" value="METHYL-ACCEPTING CHEMOTAXIS PROTEIN CTPL"/>
    <property type="match status" value="1"/>
</dbReference>
<dbReference type="InterPro" id="IPR004089">
    <property type="entry name" value="MCPsignal_dom"/>
</dbReference>
<dbReference type="SUPFAM" id="SSF58104">
    <property type="entry name" value="Methyl-accepting chemotaxis protein (MCP) signaling domain"/>
    <property type="match status" value="1"/>
</dbReference>
<evidence type="ECO:0000256" key="8">
    <source>
        <dbReference type="SAM" id="Phobius"/>
    </source>
</evidence>
<evidence type="ECO:0000256" key="1">
    <source>
        <dbReference type="ARBA" id="ARBA00004141"/>
    </source>
</evidence>
<dbReference type="PROSITE" id="PS50885">
    <property type="entry name" value="HAMP"/>
    <property type="match status" value="1"/>
</dbReference>
<keyword evidence="3 8" id="KW-1133">Transmembrane helix</keyword>
<evidence type="ECO:0000259" key="9">
    <source>
        <dbReference type="PROSITE" id="PS50111"/>
    </source>
</evidence>
<feature type="domain" description="Methyl-accepting transducer" evidence="9">
    <location>
        <begin position="271"/>
        <end position="507"/>
    </location>
</feature>
<evidence type="ECO:0000256" key="2">
    <source>
        <dbReference type="ARBA" id="ARBA00022692"/>
    </source>
</evidence>
<evidence type="ECO:0000256" key="5">
    <source>
        <dbReference type="ARBA" id="ARBA00023224"/>
    </source>
</evidence>
<dbReference type="InterPro" id="IPR003660">
    <property type="entry name" value="HAMP_dom"/>
</dbReference>
<dbReference type="Pfam" id="PF00672">
    <property type="entry name" value="HAMP"/>
    <property type="match status" value="1"/>
</dbReference>
<evidence type="ECO:0000256" key="6">
    <source>
        <dbReference type="ARBA" id="ARBA00029447"/>
    </source>
</evidence>
<dbReference type="InterPro" id="IPR024478">
    <property type="entry name" value="HlyB_4HB_MCP"/>
</dbReference>
<dbReference type="SMART" id="SM00283">
    <property type="entry name" value="MA"/>
    <property type="match status" value="1"/>
</dbReference>
<keyword evidence="2 8" id="KW-0812">Transmembrane</keyword>
<organism evidence="11 12">
    <name type="scientific">Thauera mechernichensis</name>
    <dbReference type="NCBI Taxonomy" id="82788"/>
    <lineage>
        <taxon>Bacteria</taxon>
        <taxon>Pseudomonadati</taxon>
        <taxon>Pseudomonadota</taxon>
        <taxon>Betaproteobacteria</taxon>
        <taxon>Rhodocyclales</taxon>
        <taxon>Zoogloeaceae</taxon>
        <taxon>Thauera</taxon>
    </lineage>
</organism>
<comment type="subcellular location">
    <subcellularLocation>
        <location evidence="1">Membrane</location>
        <topology evidence="1">Multi-pass membrane protein</topology>
    </subcellularLocation>
</comment>
<dbReference type="Proteomes" id="UP001597158">
    <property type="component" value="Unassembled WGS sequence"/>
</dbReference>
<dbReference type="RefSeq" id="WP_277833630.1">
    <property type="nucleotide sequence ID" value="NZ_JARQZE010000008.1"/>
</dbReference>
<name>A0ABW3WEE5_9RHOO</name>
<keyword evidence="12" id="KW-1185">Reference proteome</keyword>
<comment type="similarity">
    <text evidence="6">Belongs to the methyl-accepting chemotaxis (MCP) protein family.</text>
</comment>
<feature type="transmembrane region" description="Helical" evidence="8">
    <location>
        <begin position="189"/>
        <end position="213"/>
    </location>
</feature>
<evidence type="ECO:0000313" key="11">
    <source>
        <dbReference type="EMBL" id="MFD1263593.1"/>
    </source>
</evidence>
<dbReference type="Gene3D" id="1.10.287.950">
    <property type="entry name" value="Methyl-accepting chemotaxis protein"/>
    <property type="match status" value="1"/>
</dbReference>
<evidence type="ECO:0000259" key="10">
    <source>
        <dbReference type="PROSITE" id="PS50885"/>
    </source>
</evidence>
<dbReference type="CDD" id="cd06225">
    <property type="entry name" value="HAMP"/>
    <property type="match status" value="1"/>
</dbReference>
<dbReference type="CDD" id="cd11386">
    <property type="entry name" value="MCP_signal"/>
    <property type="match status" value="1"/>
</dbReference>
<reference evidence="12" key="1">
    <citation type="journal article" date="2019" name="Int. J. Syst. Evol. Microbiol.">
        <title>The Global Catalogue of Microorganisms (GCM) 10K type strain sequencing project: providing services to taxonomists for standard genome sequencing and annotation.</title>
        <authorList>
            <consortium name="The Broad Institute Genomics Platform"/>
            <consortium name="The Broad Institute Genome Sequencing Center for Infectious Disease"/>
            <person name="Wu L."/>
            <person name="Ma J."/>
        </authorList>
    </citation>
    <scope>NUCLEOTIDE SEQUENCE [LARGE SCALE GENOMIC DNA]</scope>
    <source>
        <strain evidence="12">CCUG 48884</strain>
    </source>
</reference>
<accession>A0ABW3WEE5</accession>
<gene>
    <name evidence="11" type="ORF">ACFQ4M_08340</name>
</gene>
<keyword evidence="4 8" id="KW-0472">Membrane</keyword>
<evidence type="ECO:0000313" key="12">
    <source>
        <dbReference type="Proteomes" id="UP001597158"/>
    </source>
</evidence>
<evidence type="ECO:0000256" key="3">
    <source>
        <dbReference type="ARBA" id="ARBA00022989"/>
    </source>
</evidence>
<dbReference type="Pfam" id="PF12729">
    <property type="entry name" value="4HB_MCP_1"/>
    <property type="match status" value="1"/>
</dbReference>
<proteinExistence type="inferred from homology"/>